<keyword evidence="1" id="KW-0472">Membrane</keyword>
<feature type="transmembrane region" description="Helical" evidence="1">
    <location>
        <begin position="159"/>
        <end position="176"/>
    </location>
</feature>
<feature type="transmembrane region" description="Helical" evidence="1">
    <location>
        <begin position="207"/>
        <end position="225"/>
    </location>
</feature>
<evidence type="ECO:0000313" key="4">
    <source>
        <dbReference type="Proteomes" id="UP000268192"/>
    </source>
</evidence>
<dbReference type="GO" id="GO:0000271">
    <property type="term" value="P:polysaccharide biosynthetic process"/>
    <property type="evidence" value="ECO:0007669"/>
    <property type="project" value="TreeGrafter"/>
</dbReference>
<feature type="transmembrane region" description="Helical" evidence="1">
    <location>
        <begin position="311"/>
        <end position="332"/>
    </location>
</feature>
<dbReference type="GO" id="GO:0016020">
    <property type="term" value="C:membrane"/>
    <property type="evidence" value="ECO:0007669"/>
    <property type="project" value="TreeGrafter"/>
</dbReference>
<evidence type="ECO:0000256" key="1">
    <source>
        <dbReference type="SAM" id="Phobius"/>
    </source>
</evidence>
<accession>A0A3Q8XQF9</accession>
<dbReference type="AlphaFoldDB" id="A0A3Q8XQF9"/>
<reference evidence="3 4" key="1">
    <citation type="submission" date="2018-09" db="EMBL/GenBank/DDBJ databases">
        <title>Marinorhizobium profundi gen. nov., sp. nov., isolated from a deep-sea sediment sample from the New Britain Trench and proposal of Marinorhizobiaceae fam. nov. in the order Rhizobiales of the class Alphaproteobacteria.</title>
        <authorList>
            <person name="Cao J."/>
        </authorList>
    </citation>
    <scope>NUCLEOTIDE SEQUENCE [LARGE SCALE GENOMIC DNA]</scope>
    <source>
        <strain evidence="3 4">WS11</strain>
    </source>
</reference>
<feature type="transmembrane region" description="Helical" evidence="1">
    <location>
        <begin position="12"/>
        <end position="33"/>
    </location>
</feature>
<protein>
    <submittedName>
        <fullName evidence="3">Acyltransferase</fullName>
    </submittedName>
</protein>
<sequence length="356" mass="38757">MIQDHLQPGRNSLNLVRLIAAFAVIVSHSYPILAGDDALEPLDTWLAFNLGQQAVGVFFVISGLTLARSWELDSNGLRFLMKRGLRIFPALIGFGFVFSVLIGPFFTSAGVTDYFSDPATLLYPITVPLFFDNATPPLGVFSSAAMAGTVNVPFWTIEYELLAYLTFAVLSVWGSLNRVHQIGSLLIGLGVLSLVGEAGLFDYVHSSAPHIVRFAACFLSGVLLYRLRDQIWRSPVFLPIAIAFGALINDQPGGIIAATAISVSVVVGVGFYTYGQITHWSQRTDISYGVYIYGWAVQQVVAAIWPDMAVAWLVLTSLSLVTLAGVLSWTLVERPAMRFKSSIMRSKRIVAEGAAE</sequence>
<keyword evidence="1" id="KW-1133">Transmembrane helix</keyword>
<keyword evidence="4" id="KW-1185">Reference proteome</keyword>
<dbReference type="EMBL" id="CP032509">
    <property type="protein sequence ID" value="AZN71489.1"/>
    <property type="molecule type" value="Genomic_DNA"/>
</dbReference>
<organism evidence="3 4">
    <name type="scientific">Georhizobium profundi</name>
    <dbReference type="NCBI Taxonomy" id="2341112"/>
    <lineage>
        <taxon>Bacteria</taxon>
        <taxon>Pseudomonadati</taxon>
        <taxon>Pseudomonadota</taxon>
        <taxon>Alphaproteobacteria</taxon>
        <taxon>Hyphomicrobiales</taxon>
        <taxon>Rhizobiaceae</taxon>
        <taxon>Georhizobium</taxon>
    </lineage>
</organism>
<evidence type="ECO:0000259" key="2">
    <source>
        <dbReference type="Pfam" id="PF01757"/>
    </source>
</evidence>
<dbReference type="InterPro" id="IPR050879">
    <property type="entry name" value="Acyltransferase_3"/>
</dbReference>
<feature type="transmembrane region" description="Helical" evidence="1">
    <location>
        <begin position="45"/>
        <end position="67"/>
    </location>
</feature>
<feature type="transmembrane region" description="Helical" evidence="1">
    <location>
        <begin position="87"/>
        <end position="106"/>
    </location>
</feature>
<feature type="domain" description="Acyltransferase 3" evidence="2">
    <location>
        <begin position="11"/>
        <end position="326"/>
    </location>
</feature>
<keyword evidence="3" id="KW-0808">Transferase</keyword>
<name>A0A3Q8XQF9_9HYPH</name>
<dbReference type="InterPro" id="IPR002656">
    <property type="entry name" value="Acyl_transf_3_dom"/>
</dbReference>
<dbReference type="PANTHER" id="PTHR23028:SF131">
    <property type="entry name" value="BLR2367 PROTEIN"/>
    <property type="match status" value="1"/>
</dbReference>
<dbReference type="KEGG" id="abaw:D5400_09615"/>
<dbReference type="PANTHER" id="PTHR23028">
    <property type="entry name" value="ACETYLTRANSFERASE"/>
    <property type="match status" value="1"/>
</dbReference>
<evidence type="ECO:0000313" key="3">
    <source>
        <dbReference type="EMBL" id="AZN71489.1"/>
    </source>
</evidence>
<gene>
    <name evidence="3" type="ORF">D5400_09615</name>
</gene>
<keyword evidence="1" id="KW-0812">Transmembrane</keyword>
<dbReference type="GO" id="GO:0016747">
    <property type="term" value="F:acyltransferase activity, transferring groups other than amino-acyl groups"/>
    <property type="evidence" value="ECO:0007669"/>
    <property type="project" value="InterPro"/>
</dbReference>
<dbReference type="Pfam" id="PF01757">
    <property type="entry name" value="Acyl_transf_3"/>
    <property type="match status" value="1"/>
</dbReference>
<keyword evidence="3" id="KW-0012">Acyltransferase</keyword>
<feature type="transmembrane region" description="Helical" evidence="1">
    <location>
        <begin position="254"/>
        <end position="274"/>
    </location>
</feature>
<dbReference type="Proteomes" id="UP000268192">
    <property type="component" value="Chromosome"/>
</dbReference>
<proteinExistence type="predicted"/>
<feature type="transmembrane region" description="Helical" evidence="1">
    <location>
        <begin position="286"/>
        <end position="305"/>
    </location>
</feature>
<feature type="transmembrane region" description="Helical" evidence="1">
    <location>
        <begin position="183"/>
        <end position="201"/>
    </location>
</feature>
<dbReference type="RefSeq" id="WP_126009800.1">
    <property type="nucleotide sequence ID" value="NZ_CP032509.1"/>
</dbReference>
<dbReference type="OrthoDB" id="9767863at2"/>
<feature type="transmembrane region" description="Helical" evidence="1">
    <location>
        <begin position="232"/>
        <end position="248"/>
    </location>
</feature>